<feature type="transmembrane region" description="Helical" evidence="1">
    <location>
        <begin position="15"/>
        <end position="41"/>
    </location>
</feature>
<reference evidence="2" key="1">
    <citation type="journal article" date="2014" name="Front. Microbiol.">
        <title>High frequency of phylogenetically diverse reductive dehalogenase-homologous genes in deep subseafloor sedimentary metagenomes.</title>
        <authorList>
            <person name="Kawai M."/>
            <person name="Futagami T."/>
            <person name="Toyoda A."/>
            <person name="Takaki Y."/>
            <person name="Nishi S."/>
            <person name="Hori S."/>
            <person name="Arai W."/>
            <person name="Tsubouchi T."/>
            <person name="Morono Y."/>
            <person name="Uchiyama I."/>
            <person name="Ito T."/>
            <person name="Fujiyama A."/>
            <person name="Inagaki F."/>
            <person name="Takami H."/>
        </authorList>
    </citation>
    <scope>NUCLEOTIDE SEQUENCE</scope>
    <source>
        <strain evidence="2">Expedition CK06-06</strain>
    </source>
</reference>
<proteinExistence type="predicted"/>
<organism evidence="2">
    <name type="scientific">marine sediment metagenome</name>
    <dbReference type="NCBI Taxonomy" id="412755"/>
    <lineage>
        <taxon>unclassified sequences</taxon>
        <taxon>metagenomes</taxon>
        <taxon>ecological metagenomes</taxon>
    </lineage>
</organism>
<evidence type="ECO:0000256" key="1">
    <source>
        <dbReference type="SAM" id="Phobius"/>
    </source>
</evidence>
<dbReference type="EMBL" id="BART01027601">
    <property type="protein sequence ID" value="GAG95050.1"/>
    <property type="molecule type" value="Genomic_DNA"/>
</dbReference>
<dbReference type="AlphaFoldDB" id="X1BJ52"/>
<keyword evidence="1" id="KW-1133">Transmembrane helix</keyword>
<keyword evidence="1" id="KW-0472">Membrane</keyword>
<feature type="transmembrane region" description="Helical" evidence="1">
    <location>
        <begin position="62"/>
        <end position="84"/>
    </location>
</feature>
<gene>
    <name evidence="2" type="ORF">S01H4_48896</name>
</gene>
<feature type="non-terminal residue" evidence="2">
    <location>
        <position position="1"/>
    </location>
</feature>
<name>X1BJ52_9ZZZZ</name>
<evidence type="ECO:0000313" key="2">
    <source>
        <dbReference type="EMBL" id="GAG95050.1"/>
    </source>
</evidence>
<protein>
    <submittedName>
        <fullName evidence="2">Uncharacterized protein</fullName>
    </submittedName>
</protein>
<accession>X1BJ52</accession>
<sequence>PLVVILALELYLLNIINFGTILGIFTSGAIFSIVMSTGVLIKKKESESRSVVKFEKKEKFGMFSVLFTIWILAQTIVSLLFHYFN</sequence>
<keyword evidence="1" id="KW-0812">Transmembrane</keyword>
<comment type="caution">
    <text evidence="2">The sequence shown here is derived from an EMBL/GenBank/DDBJ whole genome shotgun (WGS) entry which is preliminary data.</text>
</comment>